<proteinExistence type="predicted"/>
<dbReference type="Gene3D" id="3.40.50.150">
    <property type="entry name" value="Vaccinia Virus protein VP39"/>
    <property type="match status" value="1"/>
</dbReference>
<dbReference type="EMBL" id="SHNP01000005">
    <property type="protein sequence ID" value="MCX2974981.1"/>
    <property type="molecule type" value="Genomic_DNA"/>
</dbReference>
<name>A0ABT3SY94_9GAMM</name>
<dbReference type="SUPFAM" id="SSF53335">
    <property type="entry name" value="S-adenosyl-L-methionine-dependent methyltransferases"/>
    <property type="match status" value="1"/>
</dbReference>
<keyword evidence="2" id="KW-0808">Transferase</keyword>
<protein>
    <submittedName>
        <fullName evidence="2">Class I SAM-dependent methyltransferase</fullName>
    </submittedName>
</protein>
<gene>
    <name evidence="2" type="ORF">EYC87_15415</name>
</gene>
<accession>A0ABT3SY94</accession>
<dbReference type="Proteomes" id="UP001143307">
    <property type="component" value="Unassembled WGS sequence"/>
</dbReference>
<dbReference type="Pfam" id="PF08241">
    <property type="entry name" value="Methyltransf_11"/>
    <property type="match status" value="1"/>
</dbReference>
<evidence type="ECO:0000313" key="2">
    <source>
        <dbReference type="EMBL" id="MCX2974981.1"/>
    </source>
</evidence>
<keyword evidence="2" id="KW-0489">Methyltransferase</keyword>
<dbReference type="GO" id="GO:0008168">
    <property type="term" value="F:methyltransferase activity"/>
    <property type="evidence" value="ECO:0007669"/>
    <property type="project" value="UniProtKB-KW"/>
</dbReference>
<organism evidence="2 3">
    <name type="scientific">Candidatus Seongchinamella marina</name>
    <dbReference type="NCBI Taxonomy" id="2518990"/>
    <lineage>
        <taxon>Bacteria</taxon>
        <taxon>Pseudomonadati</taxon>
        <taxon>Pseudomonadota</taxon>
        <taxon>Gammaproteobacteria</taxon>
        <taxon>Cellvibrionales</taxon>
        <taxon>Halieaceae</taxon>
        <taxon>Seongchinamella</taxon>
    </lineage>
</organism>
<evidence type="ECO:0000259" key="1">
    <source>
        <dbReference type="Pfam" id="PF08241"/>
    </source>
</evidence>
<dbReference type="InterPro" id="IPR029063">
    <property type="entry name" value="SAM-dependent_MTases_sf"/>
</dbReference>
<reference evidence="2" key="1">
    <citation type="submission" date="2019-02" db="EMBL/GenBank/DDBJ databases">
        <authorList>
            <person name="Li S.-H."/>
        </authorList>
    </citation>
    <scope>NUCLEOTIDE SEQUENCE</scope>
    <source>
        <strain evidence="2">IMCC8485</strain>
    </source>
</reference>
<dbReference type="InterPro" id="IPR013216">
    <property type="entry name" value="Methyltransf_11"/>
</dbReference>
<dbReference type="GO" id="GO:0032259">
    <property type="term" value="P:methylation"/>
    <property type="evidence" value="ECO:0007669"/>
    <property type="project" value="UniProtKB-KW"/>
</dbReference>
<evidence type="ECO:0000313" key="3">
    <source>
        <dbReference type="Proteomes" id="UP001143307"/>
    </source>
</evidence>
<dbReference type="RefSeq" id="WP_279253649.1">
    <property type="nucleotide sequence ID" value="NZ_SHNP01000005.1"/>
</dbReference>
<feature type="domain" description="Methyltransferase type 11" evidence="1">
    <location>
        <begin position="51"/>
        <end position="137"/>
    </location>
</feature>
<comment type="caution">
    <text evidence="2">The sequence shown here is derived from an EMBL/GenBank/DDBJ whole genome shotgun (WGS) entry which is preliminary data.</text>
</comment>
<sequence>MNKLDYTDIFDFRGAHYNRACRDYPIARLLERTALLSRLDLSDKTSFCDVPAGGGYLADGVEELQRSIAISCIEPSATFGQMIDSSFTTVNCPVDSIPLADRSFDAIGSLAGLHHIANRRPVLKEWSRLLKAGGELAVADVALGSVTGDFLNGFVDFHTPQGHDGIFFAAGEFTELMQEQGLEDCNEEVVKLYWQFEKREGAAFFCKDLFYLTTVEVEDVAIQLDRLGLHFSETNNQWQLPWELIYAKGKKT</sequence>
<keyword evidence="3" id="KW-1185">Reference proteome</keyword>